<comment type="caution">
    <text evidence="3">The sequence shown here is derived from an EMBL/GenBank/DDBJ whole genome shotgun (WGS) entry which is preliminary data.</text>
</comment>
<keyword evidence="4" id="KW-1185">Reference proteome</keyword>
<evidence type="ECO:0000256" key="1">
    <source>
        <dbReference type="SAM" id="Coils"/>
    </source>
</evidence>
<dbReference type="EMBL" id="JAVFKD010000004">
    <property type="protein sequence ID" value="KAK5995137.1"/>
    <property type="molecule type" value="Genomic_DNA"/>
</dbReference>
<organism evidence="3 4">
    <name type="scientific">Cladobotryum mycophilum</name>
    <dbReference type="NCBI Taxonomy" id="491253"/>
    <lineage>
        <taxon>Eukaryota</taxon>
        <taxon>Fungi</taxon>
        <taxon>Dikarya</taxon>
        <taxon>Ascomycota</taxon>
        <taxon>Pezizomycotina</taxon>
        <taxon>Sordariomycetes</taxon>
        <taxon>Hypocreomycetidae</taxon>
        <taxon>Hypocreales</taxon>
        <taxon>Hypocreaceae</taxon>
        <taxon>Cladobotryum</taxon>
    </lineage>
</organism>
<feature type="coiled-coil region" evidence="1">
    <location>
        <begin position="1"/>
        <end position="28"/>
    </location>
</feature>
<feature type="region of interest" description="Disordered" evidence="2">
    <location>
        <begin position="374"/>
        <end position="397"/>
    </location>
</feature>
<keyword evidence="1" id="KW-0175">Coiled coil</keyword>
<gene>
    <name evidence="3" type="ORF">PT974_03532</name>
</gene>
<evidence type="ECO:0000313" key="4">
    <source>
        <dbReference type="Proteomes" id="UP001338125"/>
    </source>
</evidence>
<sequence length="397" mass="45160">MSDLESQLEERSERIRNLERQLELVCENYAAKIATVTNTTIRDGEATRNSVQSSIMELRSLLDEGFKAEKQVTEKMLRQNEDTTSALMVELQAAKDQLAYLAENQRHNSTEIRTSQKGLDRDQEVVANLKLRISELEHESKTSMELRQRWIRDIRMMDPLRTKLKALQERLPLMEGLGMKLDEIVQMNASAQSASSYLATEKDWIRQQLEAKTDSQNNEGTALVSYSNGETLFASNPEASNLPGHMAEDSNTESYTSSLEEEVASRKVVVHSPIHREDSPVPPSVQQEQKRRRELIQLRSILKHHVPSKRESTNLESDSLQLSIRTNQYHHHSEGDSNDNKTVVTNAVVAEIRSSLIQQREWSPPTVADFETSNHFSMEGQSGRDKQSLLYGRTIGT</sequence>
<proteinExistence type="predicted"/>
<evidence type="ECO:0000313" key="3">
    <source>
        <dbReference type="EMBL" id="KAK5995137.1"/>
    </source>
</evidence>
<protein>
    <submittedName>
        <fullName evidence="3">Uncharacterized protein</fullName>
    </submittedName>
</protein>
<reference evidence="3 4" key="1">
    <citation type="submission" date="2024-01" db="EMBL/GenBank/DDBJ databases">
        <title>Complete genome of Cladobotryum mycophilum ATHUM6906.</title>
        <authorList>
            <person name="Christinaki A.C."/>
            <person name="Myridakis A.I."/>
            <person name="Kouvelis V.N."/>
        </authorList>
    </citation>
    <scope>NUCLEOTIDE SEQUENCE [LARGE SCALE GENOMIC DNA]</scope>
    <source>
        <strain evidence="3 4">ATHUM6906</strain>
    </source>
</reference>
<dbReference type="Proteomes" id="UP001338125">
    <property type="component" value="Unassembled WGS sequence"/>
</dbReference>
<evidence type="ECO:0000256" key="2">
    <source>
        <dbReference type="SAM" id="MobiDB-lite"/>
    </source>
</evidence>
<accession>A0ABR0SSJ1</accession>
<name>A0ABR0SSJ1_9HYPO</name>